<reference evidence="1 2" key="1">
    <citation type="submission" date="2022-05" db="EMBL/GenBank/DDBJ databases">
        <title>Diverse viruses of marine archaea discovered using metagenomics.</title>
        <authorList>
            <person name="Zhou Y."/>
        </authorList>
    </citation>
    <scope>NUCLEOTIDE SEQUENCE [LARGE SCALE GENOMIC DNA]</scope>
    <source>
        <strain evidence="1">YSH_462411</strain>
    </source>
</reference>
<dbReference type="Proteomes" id="UP001156919">
    <property type="component" value="Segment"/>
</dbReference>
<protein>
    <submittedName>
        <fullName evidence="1">Uncharacterized protein</fullName>
    </submittedName>
</protein>
<evidence type="ECO:0000313" key="2">
    <source>
        <dbReference type="Proteomes" id="UP001156919"/>
    </source>
</evidence>
<organism evidence="1 2">
    <name type="scientific">Nitrososphaeria virus YSH_462411</name>
    <dbReference type="NCBI Taxonomy" id="3071321"/>
    <lineage>
        <taxon>Viruses</taxon>
        <taxon>Duplodnaviria</taxon>
        <taxon>Heunggongvirae</taxon>
        <taxon>Uroviricota</taxon>
        <taxon>Caudoviricetes</taxon>
        <taxon>Juravirales</taxon>
        <taxon>Yangangviridae</taxon>
        <taxon>Nohelivirus</taxon>
        <taxon>Nohelivirus yangshanense</taxon>
    </lineage>
</organism>
<keyword evidence="2" id="KW-1185">Reference proteome</keyword>
<evidence type="ECO:0000313" key="1">
    <source>
        <dbReference type="EMBL" id="UVF62298.1"/>
    </source>
</evidence>
<dbReference type="EMBL" id="ON649699">
    <property type="protein sequence ID" value="UVF62298.1"/>
    <property type="molecule type" value="Genomic_DNA"/>
</dbReference>
<sequence>MQRGMTLDRKQLIRCVRNLGTRDRSAPDWRQEGGIIYVTKWTARKMKERGIIL</sequence>
<accession>A0A976UAG4</accession>
<name>A0A976UAG4_9CAUD</name>
<proteinExistence type="predicted"/>